<dbReference type="InterPro" id="IPR001594">
    <property type="entry name" value="Palmitoyltrfase_DHHC"/>
</dbReference>
<evidence type="ECO:0000256" key="7">
    <source>
        <dbReference type="ARBA" id="ARBA00023136"/>
    </source>
</evidence>
<dbReference type="Pfam" id="PF12796">
    <property type="entry name" value="Ank_2"/>
    <property type="match status" value="1"/>
</dbReference>
<dbReference type="Pfam" id="PF01529">
    <property type="entry name" value="DHHC"/>
    <property type="match status" value="1"/>
</dbReference>
<dbReference type="GO" id="GO:0016020">
    <property type="term" value="C:membrane"/>
    <property type="evidence" value="ECO:0007669"/>
    <property type="project" value="UniProtKB-SubCell"/>
</dbReference>
<comment type="caution">
    <text evidence="14">The sequence shown here is derived from an EMBL/GenBank/DDBJ whole genome shotgun (WGS) entry which is preliminary data.</text>
</comment>
<dbReference type="GO" id="GO:0019706">
    <property type="term" value="F:protein-cysteine S-palmitoyltransferase activity"/>
    <property type="evidence" value="ECO:0007669"/>
    <property type="project" value="UniProtKB-EC"/>
</dbReference>
<dbReference type="PANTHER" id="PTHR24161:SF72">
    <property type="entry name" value="TARGET OF RAPAMYCIN COMPLEX 2 SUBUNIT AVO2"/>
    <property type="match status" value="1"/>
</dbReference>
<feature type="transmembrane region" description="Helical" evidence="12">
    <location>
        <begin position="326"/>
        <end position="345"/>
    </location>
</feature>
<evidence type="ECO:0000313" key="15">
    <source>
        <dbReference type="Proteomes" id="UP000014978"/>
    </source>
</evidence>
<keyword evidence="7 12" id="KW-0472">Membrane</keyword>
<feature type="transmembrane region" description="Helical" evidence="12">
    <location>
        <begin position="303"/>
        <end position="320"/>
    </location>
</feature>
<dbReference type="OMA" id="KEFCAIC"/>
<name>S7XID3_SPRLO</name>
<evidence type="ECO:0000256" key="3">
    <source>
        <dbReference type="ARBA" id="ARBA00022692"/>
    </source>
</evidence>
<keyword evidence="9" id="KW-0449">Lipoprotein</keyword>
<accession>S7XID3</accession>
<dbReference type="VEuPathDB" id="MicrosporidiaDB:SLOPH_2151"/>
<comment type="subcellular location">
    <subcellularLocation>
        <location evidence="1">Membrane</location>
        <topology evidence="1">Multi-pass membrane protein</topology>
    </subcellularLocation>
</comment>
<organism evidence="14 15">
    <name type="scientific">Spraguea lophii (strain 42_110)</name>
    <name type="common">Microsporidian parasite</name>
    <dbReference type="NCBI Taxonomy" id="1358809"/>
    <lineage>
        <taxon>Eukaryota</taxon>
        <taxon>Fungi</taxon>
        <taxon>Fungi incertae sedis</taxon>
        <taxon>Microsporidia</taxon>
        <taxon>Spragueidae</taxon>
        <taxon>Spraguea</taxon>
    </lineage>
</organism>
<dbReference type="InParanoid" id="S7XID3"/>
<comment type="domain">
    <text evidence="12">The DHHC domain is required for palmitoyltransferase activity.</text>
</comment>
<comment type="catalytic activity">
    <reaction evidence="10 12">
        <text>L-cysteinyl-[protein] + hexadecanoyl-CoA = S-hexadecanoyl-L-cysteinyl-[protein] + CoA</text>
        <dbReference type="Rhea" id="RHEA:36683"/>
        <dbReference type="Rhea" id="RHEA-COMP:10131"/>
        <dbReference type="Rhea" id="RHEA-COMP:11032"/>
        <dbReference type="ChEBI" id="CHEBI:29950"/>
        <dbReference type="ChEBI" id="CHEBI:57287"/>
        <dbReference type="ChEBI" id="CHEBI:57379"/>
        <dbReference type="ChEBI" id="CHEBI:74151"/>
        <dbReference type="EC" id="2.3.1.225"/>
    </reaction>
</comment>
<evidence type="ECO:0000256" key="4">
    <source>
        <dbReference type="ARBA" id="ARBA00022737"/>
    </source>
</evidence>
<feature type="transmembrane region" description="Helical" evidence="12">
    <location>
        <begin position="213"/>
        <end position="231"/>
    </location>
</feature>
<evidence type="ECO:0000256" key="10">
    <source>
        <dbReference type="ARBA" id="ARBA00048048"/>
    </source>
</evidence>
<sequence length="347" mass="41762">MESHKELLKYFKTLENYNEIYENSTYAIHWASFYGNLPLLKEIIKDSIKIEKLNMLRNNTEECLNDYSLSVINILGGKYNSNPLFFALYNKQYHIMKYLIENGCNINHINSHGNTLMHIAIYEYDILAILLLYVYDINMNIKNHNNKYLKDLIENYKGKIISRVFDKITKNKEIKTKKTRFYINKLYQNSIMFVNILLFIYCSYVIISWYTLPLILLVFFLKFFLITYQHMNIEPNNSKRRLKMIIKKLIDKNKYNVNSFCFICWIEFNNNIYKHCKYCNKCILGYHHHCSCVNNCITIKNMYSFKAYVLITLIFILYLYKKDVIGKNIMISILMIYSFMIYNLFKI</sequence>
<keyword evidence="3 12" id="KW-0812">Transmembrane</keyword>
<evidence type="ECO:0000259" key="13">
    <source>
        <dbReference type="Pfam" id="PF01529"/>
    </source>
</evidence>
<evidence type="ECO:0000256" key="1">
    <source>
        <dbReference type="ARBA" id="ARBA00004141"/>
    </source>
</evidence>
<dbReference type="InterPro" id="IPR036770">
    <property type="entry name" value="Ankyrin_rpt-contain_sf"/>
</dbReference>
<keyword evidence="4" id="KW-0677">Repeat</keyword>
<dbReference type="SUPFAM" id="SSF48403">
    <property type="entry name" value="Ankyrin repeat"/>
    <property type="match status" value="1"/>
</dbReference>
<evidence type="ECO:0000256" key="5">
    <source>
        <dbReference type="ARBA" id="ARBA00022989"/>
    </source>
</evidence>
<evidence type="ECO:0000313" key="14">
    <source>
        <dbReference type="EMBL" id="EPR78784.1"/>
    </source>
</evidence>
<evidence type="ECO:0000256" key="9">
    <source>
        <dbReference type="ARBA" id="ARBA00023288"/>
    </source>
</evidence>
<dbReference type="PROSITE" id="PS50216">
    <property type="entry name" value="DHHC"/>
    <property type="match status" value="1"/>
</dbReference>
<dbReference type="Gene3D" id="1.25.40.20">
    <property type="entry name" value="Ankyrin repeat-containing domain"/>
    <property type="match status" value="1"/>
</dbReference>
<dbReference type="AlphaFoldDB" id="S7XID3"/>
<evidence type="ECO:0000256" key="8">
    <source>
        <dbReference type="ARBA" id="ARBA00023139"/>
    </source>
</evidence>
<dbReference type="EMBL" id="ATCN01000566">
    <property type="protein sequence ID" value="EPR78784.1"/>
    <property type="molecule type" value="Genomic_DNA"/>
</dbReference>
<keyword evidence="15" id="KW-1185">Reference proteome</keyword>
<feature type="repeat" description="ANK" evidence="11">
    <location>
        <begin position="79"/>
        <end position="111"/>
    </location>
</feature>
<protein>
    <recommendedName>
        <fullName evidence="12">Palmitoyltransferase</fullName>
        <ecNumber evidence="12">2.3.1.225</ecNumber>
    </recommendedName>
</protein>
<reference evidence="15" key="1">
    <citation type="journal article" date="2013" name="PLoS Genet.">
        <title>The genome of Spraguea lophii and the basis of host-microsporidian interactions.</title>
        <authorList>
            <person name="Campbell S.E."/>
            <person name="Williams T.A."/>
            <person name="Yousuf A."/>
            <person name="Soanes D.M."/>
            <person name="Paszkiewicz K.H."/>
            <person name="Williams B.A.P."/>
        </authorList>
    </citation>
    <scope>NUCLEOTIDE SEQUENCE [LARGE SCALE GENOMIC DNA]</scope>
    <source>
        <strain evidence="15">42_110</strain>
    </source>
</reference>
<dbReference type="PROSITE" id="PS50088">
    <property type="entry name" value="ANK_REPEAT"/>
    <property type="match status" value="1"/>
</dbReference>
<evidence type="ECO:0000256" key="12">
    <source>
        <dbReference type="RuleBase" id="RU079119"/>
    </source>
</evidence>
<keyword evidence="12" id="KW-0808">Transferase</keyword>
<keyword evidence="5 12" id="KW-1133">Transmembrane helix</keyword>
<gene>
    <name evidence="14" type="ORF">SLOPH_2151</name>
</gene>
<comment type="similarity">
    <text evidence="2">Belongs to the DHHC palmitoyltransferase family. AKR/ZDHHC17 subfamily.</text>
</comment>
<dbReference type="EC" id="2.3.1.225" evidence="12"/>
<evidence type="ECO:0000256" key="2">
    <source>
        <dbReference type="ARBA" id="ARBA00010104"/>
    </source>
</evidence>
<dbReference type="InterPro" id="IPR002110">
    <property type="entry name" value="Ankyrin_rpt"/>
</dbReference>
<dbReference type="HOGENOM" id="CLU_799677_0_0_1"/>
<dbReference type="PANTHER" id="PTHR24161">
    <property type="entry name" value="ANK_REP_REGION DOMAIN-CONTAINING PROTEIN-RELATED"/>
    <property type="match status" value="1"/>
</dbReference>
<evidence type="ECO:0000256" key="11">
    <source>
        <dbReference type="PROSITE-ProRule" id="PRU00023"/>
    </source>
</evidence>
<dbReference type="SMART" id="SM00248">
    <property type="entry name" value="ANK"/>
    <property type="match status" value="3"/>
</dbReference>
<proteinExistence type="inferred from homology"/>
<feature type="domain" description="Palmitoyltransferase DHHC" evidence="13">
    <location>
        <begin position="258"/>
        <end position="320"/>
    </location>
</feature>
<dbReference type="Proteomes" id="UP000014978">
    <property type="component" value="Unassembled WGS sequence"/>
</dbReference>
<feature type="transmembrane region" description="Helical" evidence="12">
    <location>
        <begin position="186"/>
        <end position="207"/>
    </location>
</feature>
<dbReference type="OrthoDB" id="9909019at2759"/>
<keyword evidence="6 11" id="KW-0040">ANK repeat</keyword>
<keyword evidence="12" id="KW-0012">Acyltransferase</keyword>
<evidence type="ECO:0000256" key="6">
    <source>
        <dbReference type="ARBA" id="ARBA00023043"/>
    </source>
</evidence>
<keyword evidence="8" id="KW-0564">Palmitate</keyword>